<dbReference type="SUPFAM" id="SSF63737">
    <property type="entry name" value="Leukotriene A4 hydrolase N-terminal domain"/>
    <property type="match status" value="1"/>
</dbReference>
<feature type="binding site" evidence="8">
    <location>
        <position position="331"/>
    </location>
    <ligand>
        <name>Zn(2+)</name>
        <dbReference type="ChEBI" id="CHEBI:29105"/>
        <note>catalytic</note>
    </ligand>
</feature>
<evidence type="ECO:0000256" key="10">
    <source>
        <dbReference type="RuleBase" id="RU364040"/>
    </source>
</evidence>
<evidence type="ECO:0000256" key="4">
    <source>
        <dbReference type="ARBA" id="ARBA00022801"/>
    </source>
</evidence>
<keyword evidence="15" id="KW-1185">Reference proteome</keyword>
<evidence type="ECO:0000256" key="7">
    <source>
        <dbReference type="PIRSR" id="PIRSR634016-1"/>
    </source>
</evidence>
<dbReference type="InterPro" id="IPR045357">
    <property type="entry name" value="Aminopeptidase_N-like_N"/>
</dbReference>
<evidence type="ECO:0000313" key="14">
    <source>
        <dbReference type="EMBL" id="ODQ45220.1"/>
    </source>
</evidence>
<feature type="domain" description="Peptidase M1 membrane alanine aminopeptidase" evidence="11">
    <location>
        <begin position="255"/>
        <end position="489"/>
    </location>
</feature>
<evidence type="ECO:0000259" key="13">
    <source>
        <dbReference type="Pfam" id="PF17900"/>
    </source>
</evidence>
<feature type="binding site" evidence="8">
    <location>
        <position position="354"/>
    </location>
    <ligand>
        <name>Zn(2+)</name>
        <dbReference type="ChEBI" id="CHEBI:29105"/>
        <note>catalytic</note>
    </ligand>
</feature>
<evidence type="ECO:0000256" key="2">
    <source>
        <dbReference type="ARBA" id="ARBA00022670"/>
    </source>
</evidence>
<dbReference type="PANTHER" id="PTHR11533:SF299">
    <property type="entry name" value="AMINOPEPTIDASE"/>
    <property type="match status" value="1"/>
</dbReference>
<evidence type="ECO:0000256" key="3">
    <source>
        <dbReference type="ARBA" id="ARBA00022723"/>
    </source>
</evidence>
<evidence type="ECO:0000259" key="11">
    <source>
        <dbReference type="Pfam" id="PF01433"/>
    </source>
</evidence>
<dbReference type="InterPro" id="IPR027268">
    <property type="entry name" value="Peptidase_M4/M1_CTD_sf"/>
</dbReference>
<dbReference type="GO" id="GO:0005737">
    <property type="term" value="C:cytoplasm"/>
    <property type="evidence" value="ECO:0007669"/>
    <property type="project" value="TreeGrafter"/>
</dbReference>
<dbReference type="InterPro" id="IPR034016">
    <property type="entry name" value="M1_APN-typ"/>
</dbReference>
<keyword evidence="3 8" id="KW-0479">Metal-binding</keyword>
<organism evidence="14 15">
    <name type="scientific">Pichia membranifaciens NRRL Y-2026</name>
    <dbReference type="NCBI Taxonomy" id="763406"/>
    <lineage>
        <taxon>Eukaryota</taxon>
        <taxon>Fungi</taxon>
        <taxon>Dikarya</taxon>
        <taxon>Ascomycota</taxon>
        <taxon>Saccharomycotina</taxon>
        <taxon>Pichiomycetes</taxon>
        <taxon>Pichiales</taxon>
        <taxon>Pichiaceae</taxon>
        <taxon>Pichia</taxon>
    </lineage>
</organism>
<dbReference type="OrthoDB" id="10031169at2759"/>
<dbReference type="GO" id="GO:0006508">
    <property type="term" value="P:proteolysis"/>
    <property type="evidence" value="ECO:0007669"/>
    <property type="project" value="UniProtKB-KW"/>
</dbReference>
<dbReference type="RefSeq" id="XP_019016333.1">
    <property type="nucleotide sequence ID" value="XM_019164641.1"/>
</dbReference>
<dbReference type="InterPro" id="IPR001930">
    <property type="entry name" value="Peptidase_M1"/>
</dbReference>
<feature type="domain" description="Aminopeptidase N-like N-terminal" evidence="13">
    <location>
        <begin position="10"/>
        <end position="214"/>
    </location>
</feature>
<proteinExistence type="inferred from homology"/>
<keyword evidence="5 8" id="KW-0862">Zinc</keyword>
<dbReference type="Pfam" id="PF11838">
    <property type="entry name" value="ERAP1_C"/>
    <property type="match status" value="1"/>
</dbReference>
<dbReference type="GO" id="GO:0043171">
    <property type="term" value="P:peptide catabolic process"/>
    <property type="evidence" value="ECO:0007669"/>
    <property type="project" value="TreeGrafter"/>
</dbReference>
<dbReference type="InterPro" id="IPR042097">
    <property type="entry name" value="Aminopeptidase_N-like_N_sf"/>
</dbReference>
<keyword evidence="6 10" id="KW-0482">Metalloprotease</keyword>
<dbReference type="Gene3D" id="1.25.50.20">
    <property type="match status" value="1"/>
</dbReference>
<comment type="cofactor">
    <cofactor evidence="8 10">
        <name>Zn(2+)</name>
        <dbReference type="ChEBI" id="CHEBI:29105"/>
    </cofactor>
    <text evidence="8 10">Binds 1 zinc ion per subunit.</text>
</comment>
<dbReference type="EC" id="3.4.11.-" evidence="10"/>
<dbReference type="InterPro" id="IPR014782">
    <property type="entry name" value="Peptidase_M1_dom"/>
</dbReference>
<dbReference type="CDD" id="cd09601">
    <property type="entry name" value="M1_APN-Q_like"/>
    <property type="match status" value="1"/>
</dbReference>
<dbReference type="Pfam" id="PF01433">
    <property type="entry name" value="Peptidase_M1"/>
    <property type="match status" value="1"/>
</dbReference>
<evidence type="ECO:0000256" key="5">
    <source>
        <dbReference type="ARBA" id="ARBA00022833"/>
    </source>
</evidence>
<dbReference type="STRING" id="763406.A0A1E3NGE5"/>
<dbReference type="SUPFAM" id="SSF55486">
    <property type="entry name" value="Metalloproteases ('zincins'), catalytic domain"/>
    <property type="match status" value="1"/>
</dbReference>
<dbReference type="GeneID" id="30181328"/>
<dbReference type="InterPro" id="IPR050344">
    <property type="entry name" value="Peptidase_M1_aminopeptidases"/>
</dbReference>
<evidence type="ECO:0000313" key="15">
    <source>
        <dbReference type="Proteomes" id="UP000094455"/>
    </source>
</evidence>
<comment type="similarity">
    <text evidence="1 10">Belongs to the peptidase M1 family.</text>
</comment>
<dbReference type="Proteomes" id="UP000094455">
    <property type="component" value="Unassembled WGS sequence"/>
</dbReference>
<evidence type="ECO:0000256" key="6">
    <source>
        <dbReference type="ARBA" id="ARBA00023049"/>
    </source>
</evidence>
<keyword evidence="10" id="KW-0031">Aminopeptidase</keyword>
<feature type="active site" description="Proton acceptor" evidence="7">
    <location>
        <position position="332"/>
    </location>
</feature>
<keyword evidence="4 10" id="KW-0378">Hydrolase</keyword>
<dbReference type="EMBL" id="KV454005">
    <property type="protein sequence ID" value="ODQ45220.1"/>
    <property type="molecule type" value="Genomic_DNA"/>
</dbReference>
<dbReference type="PANTHER" id="PTHR11533">
    <property type="entry name" value="PROTEASE M1 ZINC METALLOPROTEASE"/>
    <property type="match status" value="1"/>
</dbReference>
<feature type="binding site" evidence="8">
    <location>
        <position position="335"/>
    </location>
    <ligand>
        <name>Zn(2+)</name>
        <dbReference type="ChEBI" id="CHEBI:29105"/>
        <note>catalytic</note>
    </ligand>
</feature>
<dbReference type="GO" id="GO:0008270">
    <property type="term" value="F:zinc ion binding"/>
    <property type="evidence" value="ECO:0007669"/>
    <property type="project" value="UniProtKB-UniRule"/>
</dbReference>
<dbReference type="AlphaFoldDB" id="A0A1E3NGE5"/>
<dbReference type="PRINTS" id="PR00756">
    <property type="entry name" value="ALADIPTASE"/>
</dbReference>
<dbReference type="InterPro" id="IPR024571">
    <property type="entry name" value="ERAP1-like_C_dom"/>
</dbReference>
<evidence type="ECO:0000256" key="8">
    <source>
        <dbReference type="PIRSR" id="PIRSR634016-3"/>
    </source>
</evidence>
<feature type="domain" description="ERAP1-like C-terminal" evidence="12">
    <location>
        <begin position="562"/>
        <end position="889"/>
    </location>
</feature>
<keyword evidence="2 10" id="KW-0645">Protease</keyword>
<dbReference type="Gene3D" id="1.10.390.10">
    <property type="entry name" value="Neutral Protease Domain 2"/>
    <property type="match status" value="1"/>
</dbReference>
<feature type="site" description="Transition state stabilizer" evidence="9">
    <location>
        <position position="416"/>
    </location>
</feature>
<dbReference type="GO" id="GO:0016020">
    <property type="term" value="C:membrane"/>
    <property type="evidence" value="ECO:0007669"/>
    <property type="project" value="TreeGrafter"/>
</dbReference>
<dbReference type="GO" id="GO:0042277">
    <property type="term" value="F:peptide binding"/>
    <property type="evidence" value="ECO:0007669"/>
    <property type="project" value="TreeGrafter"/>
</dbReference>
<evidence type="ECO:0000256" key="1">
    <source>
        <dbReference type="ARBA" id="ARBA00010136"/>
    </source>
</evidence>
<evidence type="ECO:0000256" key="9">
    <source>
        <dbReference type="PIRSR" id="PIRSR634016-4"/>
    </source>
</evidence>
<reference evidence="14 15" key="1">
    <citation type="journal article" date="2016" name="Proc. Natl. Acad. Sci. U.S.A.">
        <title>Comparative genomics of biotechnologically important yeasts.</title>
        <authorList>
            <person name="Riley R."/>
            <person name="Haridas S."/>
            <person name="Wolfe K.H."/>
            <person name="Lopes M.R."/>
            <person name="Hittinger C.T."/>
            <person name="Goeker M."/>
            <person name="Salamov A.A."/>
            <person name="Wisecaver J.H."/>
            <person name="Long T.M."/>
            <person name="Calvey C.H."/>
            <person name="Aerts A.L."/>
            <person name="Barry K.W."/>
            <person name="Choi C."/>
            <person name="Clum A."/>
            <person name="Coughlan A.Y."/>
            <person name="Deshpande S."/>
            <person name="Douglass A.P."/>
            <person name="Hanson S.J."/>
            <person name="Klenk H.-P."/>
            <person name="LaButti K.M."/>
            <person name="Lapidus A."/>
            <person name="Lindquist E.A."/>
            <person name="Lipzen A.M."/>
            <person name="Meier-Kolthoff J.P."/>
            <person name="Ohm R.A."/>
            <person name="Otillar R.P."/>
            <person name="Pangilinan J.L."/>
            <person name="Peng Y."/>
            <person name="Rokas A."/>
            <person name="Rosa C.A."/>
            <person name="Scheuner C."/>
            <person name="Sibirny A.A."/>
            <person name="Slot J.C."/>
            <person name="Stielow J.B."/>
            <person name="Sun H."/>
            <person name="Kurtzman C.P."/>
            <person name="Blackwell M."/>
            <person name="Grigoriev I.V."/>
            <person name="Jeffries T.W."/>
        </authorList>
    </citation>
    <scope>NUCLEOTIDE SEQUENCE [LARGE SCALE GENOMIC DNA]</scope>
    <source>
        <strain evidence="14 15">NRRL Y-2026</strain>
    </source>
</reference>
<protein>
    <recommendedName>
        <fullName evidence="10">Aminopeptidase</fullName>
        <ecNumber evidence="10">3.4.11.-</ecNumber>
    </recommendedName>
</protein>
<dbReference type="Gene3D" id="2.60.40.1730">
    <property type="entry name" value="tricorn interacting facor f3 domain"/>
    <property type="match status" value="1"/>
</dbReference>
<dbReference type="Pfam" id="PF17900">
    <property type="entry name" value="Peptidase_M1_N"/>
    <property type="match status" value="1"/>
</dbReference>
<gene>
    <name evidence="14" type="ORF">PICMEDRAFT_73994</name>
</gene>
<sequence>MSLLFCNRFVPKQYSVSLALNDTKPNYSGNVSIELVKNDKFHGDGDTADYFSVSLNTVEVVSVSAVLRCGDKAWKLLPTLNKTAESTEYSCKELPLRQLADTACLTLEIRFIAVVRKIMTYSDVTKGVFSTKYTDPSTGKSDLFLLSTHSQPHFARCIFPCLDDVNCKCPIQLELTADNRFSCISNMPVESSEYLSETSNKLVRFAQSPPMSTSVFSFAVGNFDFLEQTVRMPVSKCDFPIRVYTMVGESQRAQYALSTVAAAVGVLEQKFNVKYPLPKLDIVALPFLSDGGVENWSMIQVINDHILLPDWKVTDAHLAKIHRTIRDVLVHEIVHMYVGNYVSFDSYDHTWMNESFATFMSNTIINSVFDNTTWFNFLNSDLQQLKVRNMSADSAPIFTANVATSRIHDTFSRNSYEKGIFVMRSLASLFVENDDQLNQQNYDVFFGMVGDFIKKNEFGNFKPVDLWNFLKAHKSNRFGYDIPTIMNSWIRTSGFPILTVTKQDDGSYKIEQHHCLDEADADIEDVPFQIPLLIKKSDGTLGRQLMTDRSLVISAEDLSDDFFFLNANDSFIATVIYPEATTKEIASKFHVLNNVEQMQYFKNFSSVIGTHYQSNESITSFFTAIKYIKKVSRPDHAAMTFALSVLSNIYKSINTLACFNDAAFYKKLDTFINDLSNKYVAQLYWDNVDWKVLGTEELRLRNAILSLKYDNPATQVVGKTLFKKVLHGPKESVPAELLTTVFAIAAQSSNLKEYKEISKLVRNPGLVVNNVFPSVPNDVQTAAINSLGCMRDPELRYKTLNFVATNPDVKMIELALLGFRFQMSAYGELWKWYLQHYTVWYSKYARDNKSYQGLFFKHVSELALECAYYSPQLSKEVENFVASKNDDVKTWFEEAKAKLDSIRLLSEANQDLKLML</sequence>
<name>A0A1E3NGE5_9ASCO</name>
<dbReference type="GO" id="GO:0070006">
    <property type="term" value="F:metalloaminopeptidase activity"/>
    <property type="evidence" value="ECO:0007669"/>
    <property type="project" value="TreeGrafter"/>
</dbReference>
<evidence type="ECO:0000259" key="12">
    <source>
        <dbReference type="Pfam" id="PF11838"/>
    </source>
</evidence>
<accession>A0A1E3NGE5</accession>